<dbReference type="AlphaFoldDB" id="A0A0E9PDJ1"/>
<proteinExistence type="predicted"/>
<accession>A0A0E9PDJ1</accession>
<name>A0A0E9PDJ1_ANGAN</name>
<organism evidence="1">
    <name type="scientific">Anguilla anguilla</name>
    <name type="common">European freshwater eel</name>
    <name type="synonym">Muraena anguilla</name>
    <dbReference type="NCBI Taxonomy" id="7936"/>
    <lineage>
        <taxon>Eukaryota</taxon>
        <taxon>Metazoa</taxon>
        <taxon>Chordata</taxon>
        <taxon>Craniata</taxon>
        <taxon>Vertebrata</taxon>
        <taxon>Euteleostomi</taxon>
        <taxon>Actinopterygii</taxon>
        <taxon>Neopterygii</taxon>
        <taxon>Teleostei</taxon>
        <taxon>Anguilliformes</taxon>
        <taxon>Anguillidae</taxon>
        <taxon>Anguilla</taxon>
    </lineage>
</organism>
<protein>
    <submittedName>
        <fullName evidence="1">Uncharacterized protein</fullName>
    </submittedName>
</protein>
<reference evidence="1" key="1">
    <citation type="submission" date="2014-11" db="EMBL/GenBank/DDBJ databases">
        <authorList>
            <person name="Amaro Gonzalez C."/>
        </authorList>
    </citation>
    <scope>NUCLEOTIDE SEQUENCE</scope>
</reference>
<evidence type="ECO:0000313" key="1">
    <source>
        <dbReference type="EMBL" id="JAH02599.1"/>
    </source>
</evidence>
<reference evidence="1" key="2">
    <citation type="journal article" date="2015" name="Fish Shellfish Immunol.">
        <title>Early steps in the European eel (Anguilla anguilla)-Vibrio vulnificus interaction in the gills: Role of the RtxA13 toxin.</title>
        <authorList>
            <person name="Callol A."/>
            <person name="Pajuelo D."/>
            <person name="Ebbesson L."/>
            <person name="Teles M."/>
            <person name="MacKenzie S."/>
            <person name="Amaro C."/>
        </authorList>
    </citation>
    <scope>NUCLEOTIDE SEQUENCE</scope>
</reference>
<dbReference type="EMBL" id="GBXM01105978">
    <property type="protein sequence ID" value="JAH02599.1"/>
    <property type="molecule type" value="Transcribed_RNA"/>
</dbReference>
<sequence length="42" mass="4835">MMLALTGCFVFSEERKKAQQTYQESLQDVLTVRQQKLVCSVP</sequence>